<evidence type="ECO:0000256" key="8">
    <source>
        <dbReference type="SAM" id="MobiDB-lite"/>
    </source>
</evidence>
<dbReference type="PANTHER" id="PTHR16024:SF6">
    <property type="entry name" value="XK-RELATED PROTEIN"/>
    <property type="match status" value="1"/>
</dbReference>
<feature type="transmembrane region" description="Helical" evidence="7">
    <location>
        <begin position="68"/>
        <end position="84"/>
    </location>
</feature>
<keyword evidence="4 7" id="KW-0812">Transmembrane</keyword>
<reference evidence="9" key="1">
    <citation type="submission" date="2022-11" db="UniProtKB">
        <authorList>
            <consortium name="EnsemblMetazoa"/>
        </authorList>
    </citation>
    <scope>IDENTIFICATION</scope>
</reference>
<dbReference type="AlphaFoldDB" id="A0A914A199"/>
<dbReference type="GO" id="GO:0005886">
    <property type="term" value="C:plasma membrane"/>
    <property type="evidence" value="ECO:0007669"/>
    <property type="project" value="UniProtKB-SubCell"/>
</dbReference>
<feature type="transmembrane region" description="Helical" evidence="7">
    <location>
        <begin position="222"/>
        <end position="241"/>
    </location>
</feature>
<proteinExistence type="inferred from homology"/>
<dbReference type="PANTHER" id="PTHR16024">
    <property type="entry name" value="XK-RELATED PROTEIN"/>
    <property type="match status" value="1"/>
</dbReference>
<keyword evidence="10" id="KW-1185">Reference proteome</keyword>
<evidence type="ECO:0000313" key="9">
    <source>
        <dbReference type="EnsemblMetazoa" id="XP_038057395.1"/>
    </source>
</evidence>
<feature type="transmembrane region" description="Helical" evidence="7">
    <location>
        <begin position="380"/>
        <end position="399"/>
    </location>
</feature>
<keyword evidence="3" id="KW-1003">Cell membrane</keyword>
<dbReference type="RefSeq" id="XP_038057395.1">
    <property type="nucleotide sequence ID" value="XM_038201467.1"/>
</dbReference>
<comment type="similarity">
    <text evidence="2 7">Belongs to the XK family.</text>
</comment>
<dbReference type="EnsemblMetazoa" id="XM_038201467.1">
    <property type="protein sequence ID" value="XP_038057395.1"/>
    <property type="gene ID" value="LOC119728990"/>
</dbReference>
<dbReference type="GO" id="GO:0070782">
    <property type="term" value="P:phosphatidylserine exposure on apoptotic cell surface"/>
    <property type="evidence" value="ECO:0007669"/>
    <property type="project" value="TreeGrafter"/>
</dbReference>
<keyword evidence="6 7" id="KW-0472">Membrane</keyword>
<name>A0A914A199_PATMI</name>
<dbReference type="OrthoDB" id="6356248at2759"/>
<dbReference type="Proteomes" id="UP000887568">
    <property type="component" value="Unplaced"/>
</dbReference>
<evidence type="ECO:0000256" key="5">
    <source>
        <dbReference type="ARBA" id="ARBA00022989"/>
    </source>
</evidence>
<evidence type="ECO:0000256" key="4">
    <source>
        <dbReference type="ARBA" id="ARBA00022692"/>
    </source>
</evidence>
<dbReference type="InterPro" id="IPR018629">
    <property type="entry name" value="XK-rel"/>
</dbReference>
<evidence type="ECO:0000256" key="6">
    <source>
        <dbReference type="ARBA" id="ARBA00023136"/>
    </source>
</evidence>
<keyword evidence="5 7" id="KW-1133">Transmembrane helix</keyword>
<feature type="transmembrane region" description="Helical" evidence="7">
    <location>
        <begin position="104"/>
        <end position="128"/>
    </location>
</feature>
<sequence>MSHLIKPSRQMTAMNDKDAKPVAMTGSTDQKVNPPSQRADVSPSTSPPEDAQQTQPKMVPVVLSRTRVIFDCLFMMAGMVTYVADMGTDVSVAVQYVVLEEYAWSGLTIAFIVIPSLTIQYLSFRWFIVDSKQSSKTNHVPFLKKVTDWILWLLFHVLQLGVLKRYWRTVKYGWRSQDKPDYYDLSVYEYRDITMLRLLESFMESAPQLVLQIYIMTQQKDIYWLTVTSAIVSLASLAWGIEAYHKALRESCSNKNNLGYVGLTVRMAWRTFTITARVIALALFAAFSKWIFIALVSIHYVFMTLWLVYQDTDFCTTRLEEVLFDAVIGVIHIFCFFNMKEGRTRYRALFFYAIVLIENTIMFALWYHHGGRDEVYGKPALSFVWGGFFLGLFIMLFYYRCLHPNGNIRLWGGGSPAKPKPAVAIQDGHARAYDNNGVDVVDGPLSWDEVVIPSSTRGCHGNLFTQKGRRYCYWRDQGAPCPCDEPLANQNAATREPASVDHAMVVVGDSEDDRNCGCNGDEQNRFNHNVKERRETCL</sequence>
<feature type="region of interest" description="Disordered" evidence="8">
    <location>
        <begin position="1"/>
        <end position="57"/>
    </location>
</feature>
<feature type="transmembrane region" description="Helical" evidence="7">
    <location>
        <begin position="349"/>
        <end position="368"/>
    </location>
</feature>
<organism evidence="9 10">
    <name type="scientific">Patiria miniata</name>
    <name type="common">Bat star</name>
    <name type="synonym">Asterina miniata</name>
    <dbReference type="NCBI Taxonomy" id="46514"/>
    <lineage>
        <taxon>Eukaryota</taxon>
        <taxon>Metazoa</taxon>
        <taxon>Echinodermata</taxon>
        <taxon>Eleutherozoa</taxon>
        <taxon>Asterozoa</taxon>
        <taxon>Asteroidea</taxon>
        <taxon>Valvatacea</taxon>
        <taxon>Valvatida</taxon>
        <taxon>Asterinidae</taxon>
        <taxon>Patiria</taxon>
    </lineage>
</organism>
<evidence type="ECO:0000256" key="7">
    <source>
        <dbReference type="RuleBase" id="RU910716"/>
    </source>
</evidence>
<comment type="subcellular location">
    <subcellularLocation>
        <location evidence="1">Cell membrane</location>
        <topology evidence="1">Multi-pass membrane protein</topology>
    </subcellularLocation>
    <subcellularLocation>
        <location evidence="7">Membrane</location>
        <topology evidence="7">Multi-pass membrane protein</topology>
    </subcellularLocation>
</comment>
<feature type="transmembrane region" description="Helical" evidence="7">
    <location>
        <begin position="278"/>
        <end position="302"/>
    </location>
</feature>
<dbReference type="GO" id="GO:1902742">
    <property type="term" value="P:apoptotic process involved in development"/>
    <property type="evidence" value="ECO:0007669"/>
    <property type="project" value="TreeGrafter"/>
</dbReference>
<feature type="compositionally biased region" description="Polar residues" evidence="8">
    <location>
        <begin position="25"/>
        <end position="36"/>
    </location>
</feature>
<protein>
    <recommendedName>
        <fullName evidence="7">XK-related protein</fullName>
    </recommendedName>
</protein>
<dbReference type="Pfam" id="PF09815">
    <property type="entry name" value="XK-related"/>
    <property type="match status" value="1"/>
</dbReference>
<dbReference type="InterPro" id="IPR050895">
    <property type="entry name" value="XK-related_scramblase"/>
</dbReference>
<dbReference type="OMA" id="NIWPHEA"/>
<evidence type="ECO:0000256" key="2">
    <source>
        <dbReference type="ARBA" id="ARBA00008789"/>
    </source>
</evidence>
<evidence type="ECO:0000256" key="1">
    <source>
        <dbReference type="ARBA" id="ARBA00004651"/>
    </source>
</evidence>
<evidence type="ECO:0000256" key="3">
    <source>
        <dbReference type="ARBA" id="ARBA00022475"/>
    </source>
</evidence>
<dbReference type="GO" id="GO:0043652">
    <property type="term" value="P:engulfment of apoptotic cell"/>
    <property type="evidence" value="ECO:0007669"/>
    <property type="project" value="TreeGrafter"/>
</dbReference>
<accession>A0A914A199</accession>
<dbReference type="GeneID" id="119728990"/>
<evidence type="ECO:0000313" key="10">
    <source>
        <dbReference type="Proteomes" id="UP000887568"/>
    </source>
</evidence>